<evidence type="ECO:0000313" key="5">
    <source>
        <dbReference type="Proteomes" id="UP000004440"/>
    </source>
</evidence>
<dbReference type="PRINTS" id="PR00014">
    <property type="entry name" value="FNTYPEIII"/>
</dbReference>
<dbReference type="OrthoDB" id="295891at2157"/>
<dbReference type="SMART" id="SM00060">
    <property type="entry name" value="FN3"/>
    <property type="match status" value="3"/>
</dbReference>
<dbReference type="STRING" id="1001994.MY1_0706"/>
<feature type="domain" description="Fibronectin type-III" evidence="3">
    <location>
        <begin position="559"/>
        <end position="656"/>
    </location>
</feature>
<dbReference type="EMBL" id="AFPU01000001">
    <property type="protein sequence ID" value="EGP93469.1"/>
    <property type="molecule type" value="Genomic_DNA"/>
</dbReference>
<dbReference type="SUPFAM" id="SSF101898">
    <property type="entry name" value="NHL repeat"/>
    <property type="match status" value="1"/>
</dbReference>
<dbReference type="SUPFAM" id="SSF49313">
    <property type="entry name" value="Cadherin-like"/>
    <property type="match status" value="1"/>
</dbReference>
<evidence type="ECO:0000256" key="2">
    <source>
        <dbReference type="SAM" id="MobiDB-lite"/>
    </source>
</evidence>
<evidence type="ECO:0000259" key="3">
    <source>
        <dbReference type="PROSITE" id="PS50853"/>
    </source>
</evidence>
<feature type="domain" description="Fibronectin type-III" evidence="3">
    <location>
        <begin position="445"/>
        <end position="540"/>
    </location>
</feature>
<dbReference type="Gene3D" id="2.60.40.10">
    <property type="entry name" value="Immunoglobulins"/>
    <property type="match status" value="3"/>
</dbReference>
<dbReference type="PROSITE" id="PS50853">
    <property type="entry name" value="FN3"/>
    <property type="match status" value="3"/>
</dbReference>
<dbReference type="InterPro" id="IPR001258">
    <property type="entry name" value="NHL_repeat"/>
</dbReference>
<proteinExistence type="predicted"/>
<dbReference type="InterPro" id="IPR013783">
    <property type="entry name" value="Ig-like_fold"/>
</dbReference>
<dbReference type="CDD" id="cd05819">
    <property type="entry name" value="NHL"/>
    <property type="match status" value="1"/>
</dbReference>
<dbReference type="GO" id="GO:0008270">
    <property type="term" value="F:zinc ion binding"/>
    <property type="evidence" value="ECO:0007669"/>
    <property type="project" value="UniProtKB-KW"/>
</dbReference>
<keyword evidence="1" id="KW-0677">Repeat</keyword>
<dbReference type="SUPFAM" id="SSF49265">
    <property type="entry name" value="Fibronectin type III"/>
    <property type="match status" value="2"/>
</dbReference>
<dbReference type="Proteomes" id="UP000004440">
    <property type="component" value="Unassembled WGS sequence"/>
</dbReference>
<dbReference type="AlphaFoldDB" id="F9CW17"/>
<dbReference type="InterPro" id="IPR015919">
    <property type="entry name" value="Cadherin-like_sf"/>
</dbReference>
<organism evidence="4 5">
    <name type="scientific">Nitrosarchaeum koreense MY1</name>
    <dbReference type="NCBI Taxonomy" id="1001994"/>
    <lineage>
        <taxon>Archaea</taxon>
        <taxon>Nitrososphaerota</taxon>
        <taxon>Nitrososphaeria</taxon>
        <taxon>Nitrosopumilales</taxon>
        <taxon>Nitrosopumilaceae</taxon>
        <taxon>Nitrosarchaeum</taxon>
    </lineage>
</organism>
<sequence>MAYAEPMFSFKFGTFGTANNQLKNPHDVDVSSDGRSIYVTDTDNHRIIVFDDDGDYDYKFGTFCNMTSIQNCNDDADGADNDGDGQFNNPFSGVLDGIGNFFVIDSDNERVQRFDDGDGQFESKFGSSDNTKPEYLGSAQGIAIQKSTKKIFVSSIETDSISVFDSSGTFVTNFKTFNGTQTLTNPSHMIIDDSEETLYVSDTGNDRIIAFKLVTGTTCPTGTTKAVDGICYIKKFGSAGTADGKFDSPSGLAIDSTNDLLYVADTDNNRIQIFKLTTDTTCASGTSKVVDGVCFVEKFGSAGTADGKFDSPLGLALDTTHNLLYVADTDNSRIQAFTLVTASQTPGPPKNLKTSPVSTKSVLLTWDEPVLSTGSPAVTGYKIEYKTATTAYAVLIADTKSISTSFLHEGLDSSNTYTYQIYAINSKGTSTPSSSSSVKPTETTVPSGLLATAISPNQIRLSWQAPSNTFGQSIGGYTIQRVVGPDVYDNLGSTNSKTTTYTVNNLTTDKSYSFVVRANIGYGVTEPSNTASATPKTTSVDVPQTQTSSNSAVIQISSPPIKLTATSTSSTQINLSWSPPSSTGNTPITGYKIETKKDSGSYSVLVANTNSTSTTYSHTNLTTNSKYTYKVYAINEAGTSTASNEVTTIPTTTLKINPLGKLTIDEGKLLSFAVKLTDPSMSGMVFSLEKNPPTGASINQNNGMFSWTPNDTQGGKAYIFDIVANLGSLSDRQSIIITVNDSIKKSDPIKEPEPPKDDPIDEPVKLEIASFVDPTRDPQSYVDRYNNEPSYKKWFDDNFPEYSSIHEAVGLDTPKGLAPFVDTSKDPQSYVDRYNNEPSYKKWFDDNFPEYSSIYEAVGLDKPKTDEPKTDTPKIDEPKTDTPKIDEPKFGICGPGTKLIDGICTIVDMPKPKPWWQFW</sequence>
<dbReference type="Pfam" id="PF00041">
    <property type="entry name" value="fn3"/>
    <property type="match status" value="3"/>
</dbReference>
<dbReference type="Pfam" id="PF01436">
    <property type="entry name" value="NHL"/>
    <property type="match status" value="3"/>
</dbReference>
<feature type="compositionally biased region" description="Basic and acidic residues" evidence="2">
    <location>
        <begin position="859"/>
        <end position="889"/>
    </location>
</feature>
<evidence type="ECO:0000256" key="1">
    <source>
        <dbReference type="ARBA" id="ARBA00022737"/>
    </source>
</evidence>
<name>F9CW17_9ARCH</name>
<dbReference type="InterPro" id="IPR050952">
    <property type="entry name" value="TRIM-NHL_E3_ligases"/>
</dbReference>
<feature type="region of interest" description="Disordered" evidence="2">
    <location>
        <begin position="859"/>
        <end position="890"/>
    </location>
</feature>
<dbReference type="Gene3D" id="2.120.10.30">
    <property type="entry name" value="TolB, C-terminal domain"/>
    <property type="match status" value="4"/>
</dbReference>
<protein>
    <submittedName>
        <fullName evidence="4">Fibronectin type III domain protein</fullName>
    </submittedName>
</protein>
<keyword evidence="5" id="KW-1185">Reference proteome</keyword>
<comment type="caution">
    <text evidence="4">The sequence shown here is derived from an EMBL/GenBank/DDBJ whole genome shotgun (WGS) entry which is preliminary data.</text>
</comment>
<gene>
    <name evidence="4" type="ORF">MY1_0706</name>
</gene>
<dbReference type="InterPro" id="IPR003961">
    <property type="entry name" value="FN3_dom"/>
</dbReference>
<accession>F9CW17</accession>
<dbReference type="PANTHER" id="PTHR24104">
    <property type="entry name" value="E3 UBIQUITIN-PROTEIN LIGASE NHLRC1-RELATED"/>
    <property type="match status" value="1"/>
</dbReference>
<dbReference type="GO" id="GO:0016020">
    <property type="term" value="C:membrane"/>
    <property type="evidence" value="ECO:0007669"/>
    <property type="project" value="InterPro"/>
</dbReference>
<dbReference type="CDD" id="cd00063">
    <property type="entry name" value="FN3"/>
    <property type="match status" value="3"/>
</dbReference>
<dbReference type="GO" id="GO:0005509">
    <property type="term" value="F:calcium ion binding"/>
    <property type="evidence" value="ECO:0007669"/>
    <property type="project" value="InterPro"/>
</dbReference>
<reference evidence="4 5" key="1">
    <citation type="journal article" date="2011" name="J. Bacteriol.">
        <title>Genome Sequence of an Ammonia-Oxidizing Soil Archaeon, "Candidatus Nitrosoarchaeum koreensis" MY1.</title>
        <authorList>
            <person name="Kim B.K."/>
            <person name="Jung M.Y."/>
            <person name="Yu D.S."/>
            <person name="Park S.J."/>
            <person name="Oh T.K."/>
            <person name="Rhee S.K."/>
            <person name="Kim J.F."/>
        </authorList>
    </citation>
    <scope>NUCLEOTIDE SEQUENCE [LARGE SCALE GENOMIC DNA]</scope>
    <source>
        <strain evidence="4 5">MY1</strain>
    </source>
</reference>
<dbReference type="PATRIC" id="fig|1001994.6.peg.690"/>
<feature type="domain" description="Fibronectin type-III" evidence="3">
    <location>
        <begin position="348"/>
        <end position="444"/>
    </location>
</feature>
<dbReference type="InterPro" id="IPR011042">
    <property type="entry name" value="6-blade_b-propeller_TolB-like"/>
</dbReference>
<evidence type="ECO:0000313" key="4">
    <source>
        <dbReference type="EMBL" id="EGP93469.1"/>
    </source>
</evidence>
<dbReference type="PANTHER" id="PTHR24104:SF25">
    <property type="entry name" value="PROTEIN LIN-41"/>
    <property type="match status" value="1"/>
</dbReference>
<dbReference type="InterPro" id="IPR036116">
    <property type="entry name" value="FN3_sf"/>
</dbReference>
<dbReference type="PROSITE" id="PS51125">
    <property type="entry name" value="NHL"/>
    <property type="match status" value="3"/>
</dbReference>